<feature type="region of interest" description="Disordered" evidence="1">
    <location>
        <begin position="754"/>
        <end position="806"/>
    </location>
</feature>
<feature type="region of interest" description="Disordered" evidence="1">
    <location>
        <begin position="936"/>
        <end position="961"/>
    </location>
</feature>
<dbReference type="CDD" id="cd00030">
    <property type="entry name" value="C2"/>
    <property type="match status" value="1"/>
</dbReference>
<dbReference type="PANTHER" id="PTHR21254:SF1">
    <property type="entry name" value="C2 DOMAIN-CONTAINING PROTEIN 3"/>
    <property type="match status" value="1"/>
</dbReference>
<protein>
    <recommendedName>
        <fullName evidence="2">C2 domain-containing protein</fullName>
    </recommendedName>
</protein>
<accession>A0ABM1ZXS2</accession>
<feature type="compositionally biased region" description="Low complexity" evidence="1">
    <location>
        <begin position="1333"/>
        <end position="1351"/>
    </location>
</feature>
<feature type="compositionally biased region" description="Low complexity" evidence="1">
    <location>
        <begin position="947"/>
        <end position="959"/>
    </location>
</feature>
<dbReference type="InterPro" id="IPR035892">
    <property type="entry name" value="C2_domain_sf"/>
</dbReference>
<dbReference type="RefSeq" id="XP_019537664.3">
    <property type="nucleotide sequence ID" value="XM_019682119.3"/>
</dbReference>
<reference evidence="3" key="2">
    <citation type="submission" date="2025-05" db="UniProtKB">
        <authorList>
            <consortium name="EnsemblMetazoa"/>
        </authorList>
    </citation>
    <scope>IDENTIFICATION</scope>
    <source>
        <strain evidence="3">Foshan</strain>
    </source>
</reference>
<evidence type="ECO:0000313" key="3">
    <source>
        <dbReference type="EnsemblMetazoa" id="AALFPA23_022629.P33571"/>
    </source>
</evidence>
<dbReference type="InterPro" id="IPR000008">
    <property type="entry name" value="C2_dom"/>
</dbReference>
<feature type="compositionally biased region" description="Low complexity" evidence="1">
    <location>
        <begin position="546"/>
        <end position="559"/>
    </location>
</feature>
<feature type="region of interest" description="Disordered" evidence="1">
    <location>
        <begin position="1162"/>
        <end position="1213"/>
    </location>
</feature>
<feature type="region of interest" description="Disordered" evidence="1">
    <location>
        <begin position="834"/>
        <end position="866"/>
    </location>
</feature>
<dbReference type="PANTHER" id="PTHR21254">
    <property type="entry name" value="C2 DOMAIN-CONTAINING PROTEIN 3"/>
    <property type="match status" value="1"/>
</dbReference>
<feature type="compositionally biased region" description="Polar residues" evidence="1">
    <location>
        <begin position="535"/>
        <end position="545"/>
    </location>
</feature>
<dbReference type="EnsemblMetazoa" id="AALFPA23_022629.R33571">
    <property type="protein sequence ID" value="AALFPA23_022629.P33571"/>
    <property type="gene ID" value="AALFPA23_022629"/>
</dbReference>
<feature type="compositionally biased region" description="Polar residues" evidence="1">
    <location>
        <begin position="841"/>
        <end position="863"/>
    </location>
</feature>
<organism evidence="3 4">
    <name type="scientific">Aedes albopictus</name>
    <name type="common">Asian tiger mosquito</name>
    <name type="synonym">Stegomyia albopicta</name>
    <dbReference type="NCBI Taxonomy" id="7160"/>
    <lineage>
        <taxon>Eukaryota</taxon>
        <taxon>Metazoa</taxon>
        <taxon>Ecdysozoa</taxon>
        <taxon>Arthropoda</taxon>
        <taxon>Hexapoda</taxon>
        <taxon>Insecta</taxon>
        <taxon>Pterygota</taxon>
        <taxon>Neoptera</taxon>
        <taxon>Endopterygota</taxon>
        <taxon>Diptera</taxon>
        <taxon>Nematocera</taxon>
        <taxon>Culicoidea</taxon>
        <taxon>Culicidae</taxon>
        <taxon>Culicinae</taxon>
        <taxon>Aedini</taxon>
        <taxon>Aedes</taxon>
        <taxon>Stegomyia</taxon>
    </lineage>
</organism>
<feature type="region of interest" description="Disordered" evidence="1">
    <location>
        <begin position="16"/>
        <end position="46"/>
    </location>
</feature>
<dbReference type="GeneID" id="109408746"/>
<feature type="compositionally biased region" description="Acidic residues" evidence="1">
    <location>
        <begin position="1162"/>
        <end position="1189"/>
    </location>
</feature>
<evidence type="ECO:0000256" key="1">
    <source>
        <dbReference type="SAM" id="MobiDB-lite"/>
    </source>
</evidence>
<sequence length="1379" mass="151224">MSGSSLGLGGSAKLQLQLQHQQQKKKPSSSSSSLFNREELSLPPNVNGRRRGSLAVRLAGIRWTSAKSYPVVEVRLLWWGQTGQKVGSSVLRWEQGRCGAAGEERLLQYQVLTSEELFRKYLRAAEPIQVRLVSSRTGSLVGTAAVPVPGKLVNFRVGEQVEVAGRADIVSGSGFGLGEICFEFELQFDKLEKFTGPDKENSSKNMVQQAAKKPLTVVLPEQELQLKRTAVTLYEGKQVKSFRSLDNRSRSKVLNYLSGNVLSGSEEETLSEICSISPAESMLDALNKFDAAPEPMKAEYLNSIDSARMLIEGLNFTKAGLKEIMHKTKLASLVDVGFQIKVKLPSQTNAGSKLRFPSTQIVSDSGEVVFNGKAISKISIPKKVDDCRFEFLIYLTMGPVFHQRSTTGRQIFLGSSVIKLEELVSSRFACYKKCPVRLASDDILLGMLTVRLELGARGLHFGPELIDALNVGKENVTISSSSSESDLPTQCWSFKPLQKCPMSAPSYPSLYCRPLACSQDQHGPTQNAPKDLSPAQDSPPSGAPNSQQQDGSQQQQGAASREDTGPKAMDTTVETPPERPTAVLYGLLHLGKLKDVPALTAGGGYFLVMHGFWSSEEDGPILTTELSRDGESTNNCKSINYLITFPVMPNARFLERTKNQHMLVELWEKTPDATEKLVGVTRLPLHQFYIAFRDAQLTEHLSRAKLPVISIDAWSGITSPLAADPCGQVQAVLAIGTENQVEYLKLFRGLTHTSGDAPMTSNKPTVPKGKQDDPPHQSMVTPSTAIDHQRDIESYRPIRTSNTGKQQSEVANMLSAFIENLAQRLPISSERSTAPCYDQNFADNRQATPPPALSSSPHSQANHPQLRKTSDLLENLQRALAQRPSENLTTNLLTTSSEPASEAPQTEKQQSQVADEKLFQVSIEIEQAVNLPKVNVGKKFGKRNKNRSQQGSNQQQQQRVEVEPSAYVTFEGYNLQPGAADTVKSHEGIVYTTAIVEGCCNPSWRKKFDVRLPVDLMTNDEKRFILKVWRKTPTSNTTGSSAKQPLVPAPMEDAVVGFTAVDLSVFLNGMPCILGWYNIMDFSGRCNGQIKVNIQPLENVTMYKGLEEGVNFQIPLSIDVDCGGLDTAGNTSLSRALKRKFTELEEITQRLKARLFDVTGDENVDPDEEFERDLNTEADEEDEDEWVDPLEDRSSGQKRNSQFPNGSLQTRTTNTCSYTMSADHRVSERSLTGCSDRSTQIDSNAEKQMLLEKLLKSHDLDTLINPNILKNLINPIMSASESTPMSNPYEHIPESESSGGTSADADMSEDSVAAGGGCTSDKVKLISSALQRTTISDDSTTPTTTGKTTEGGSSGRQDSTEGSSKREAPEGEPMKVNDK</sequence>
<dbReference type="SUPFAM" id="SSF49562">
    <property type="entry name" value="C2 domain (Calcium/lipid-binding domain, CaLB)"/>
    <property type="match status" value="1"/>
</dbReference>
<feature type="compositionally biased region" description="Basic and acidic residues" evidence="1">
    <location>
        <begin position="1363"/>
        <end position="1379"/>
    </location>
</feature>
<dbReference type="PROSITE" id="PS50004">
    <property type="entry name" value="C2"/>
    <property type="match status" value="1"/>
</dbReference>
<feature type="domain" description="C2" evidence="2">
    <location>
        <begin position="904"/>
        <end position="1077"/>
    </location>
</feature>
<dbReference type="Pfam" id="PF25339">
    <property type="entry name" value="C2_C2CD3_N"/>
    <property type="match status" value="1"/>
</dbReference>
<dbReference type="Proteomes" id="UP000069940">
    <property type="component" value="Unassembled WGS sequence"/>
</dbReference>
<keyword evidence="4" id="KW-1185">Reference proteome</keyword>
<dbReference type="InterPro" id="IPR057537">
    <property type="entry name" value="C2_C2CD3_N"/>
</dbReference>
<feature type="region of interest" description="Disordered" evidence="1">
    <location>
        <begin position="520"/>
        <end position="578"/>
    </location>
</feature>
<feature type="compositionally biased region" description="Polar residues" evidence="1">
    <location>
        <begin position="1197"/>
        <end position="1213"/>
    </location>
</feature>
<proteinExistence type="predicted"/>
<feature type="compositionally biased region" description="Polar residues" evidence="1">
    <location>
        <begin position="754"/>
        <end position="764"/>
    </location>
</feature>
<evidence type="ECO:0000259" key="2">
    <source>
        <dbReference type="PROSITE" id="PS50004"/>
    </source>
</evidence>
<feature type="compositionally biased region" description="Basic and acidic residues" evidence="1">
    <location>
        <begin position="787"/>
        <end position="796"/>
    </location>
</feature>
<reference evidence="4" key="1">
    <citation type="journal article" date="2015" name="Proc. Natl. Acad. Sci. U.S.A.">
        <title>Genome sequence of the Asian Tiger mosquito, Aedes albopictus, reveals insights into its biology, genetics, and evolution.</title>
        <authorList>
            <person name="Chen X.G."/>
            <person name="Jiang X."/>
            <person name="Gu J."/>
            <person name="Xu M."/>
            <person name="Wu Y."/>
            <person name="Deng Y."/>
            <person name="Zhang C."/>
            <person name="Bonizzoni M."/>
            <person name="Dermauw W."/>
            <person name="Vontas J."/>
            <person name="Armbruster P."/>
            <person name="Huang X."/>
            <person name="Yang Y."/>
            <person name="Zhang H."/>
            <person name="He W."/>
            <person name="Peng H."/>
            <person name="Liu Y."/>
            <person name="Wu K."/>
            <person name="Chen J."/>
            <person name="Lirakis M."/>
            <person name="Topalis P."/>
            <person name="Van Leeuwen T."/>
            <person name="Hall A.B."/>
            <person name="Jiang X."/>
            <person name="Thorpe C."/>
            <person name="Mueller R.L."/>
            <person name="Sun C."/>
            <person name="Waterhouse R.M."/>
            <person name="Yan G."/>
            <person name="Tu Z.J."/>
            <person name="Fang X."/>
            <person name="James A.A."/>
        </authorList>
    </citation>
    <scope>NUCLEOTIDE SEQUENCE [LARGE SCALE GENOMIC DNA]</scope>
    <source>
        <strain evidence="4">Foshan</strain>
    </source>
</reference>
<dbReference type="Gene3D" id="2.60.40.150">
    <property type="entry name" value="C2 domain"/>
    <property type="match status" value="1"/>
</dbReference>
<feature type="region of interest" description="Disordered" evidence="1">
    <location>
        <begin position="1282"/>
        <end position="1379"/>
    </location>
</feature>
<name>A0ABM1ZXS2_AEDAL</name>
<evidence type="ECO:0000313" key="4">
    <source>
        <dbReference type="Proteomes" id="UP000069940"/>
    </source>
</evidence>